<sequence>MKLWRLLPFAVFVILACFLWKGLFLEPQKLPSVQLGRALPSFELDSLNDEHRFTPDLLKGQISLLNVWASWCPACTEEQVFLTQLSQQGVPIFGINYKDNSDSAKQWLKDWGNPYRNVGEDRDGKLSIDLGVYGAPETFLIDKKGIIRYRHVGVLDEQSWNANFLPLIKKLEAEL</sequence>
<name>A0A0W0VFK2_9GAMM</name>
<keyword evidence="4" id="KW-1015">Disulfide bond</keyword>
<evidence type="ECO:0000256" key="5">
    <source>
        <dbReference type="ARBA" id="ARBA00023284"/>
    </source>
</evidence>
<evidence type="ECO:0000256" key="4">
    <source>
        <dbReference type="ARBA" id="ARBA00023157"/>
    </source>
</evidence>
<dbReference type="Gene3D" id="3.40.30.10">
    <property type="entry name" value="Glutaredoxin"/>
    <property type="match status" value="1"/>
</dbReference>
<organism evidence="7 8">
    <name type="scientific">Legionella jordanis</name>
    <dbReference type="NCBI Taxonomy" id="456"/>
    <lineage>
        <taxon>Bacteria</taxon>
        <taxon>Pseudomonadati</taxon>
        <taxon>Pseudomonadota</taxon>
        <taxon>Gammaproteobacteria</taxon>
        <taxon>Legionellales</taxon>
        <taxon>Legionellaceae</taxon>
        <taxon>Legionella</taxon>
    </lineage>
</organism>
<dbReference type="Proteomes" id="UP000055035">
    <property type="component" value="Unassembled WGS sequence"/>
</dbReference>
<evidence type="ECO:0000313" key="7">
    <source>
        <dbReference type="EMBL" id="KTD18879.1"/>
    </source>
</evidence>
<keyword evidence="3" id="KW-0201">Cytochrome c-type biogenesis</keyword>
<dbReference type="PANTHER" id="PTHR42852">
    <property type="entry name" value="THIOL:DISULFIDE INTERCHANGE PROTEIN DSBE"/>
    <property type="match status" value="1"/>
</dbReference>
<protein>
    <submittedName>
        <fullName evidence="7">Cytochrome C biogenesis protein</fullName>
    </submittedName>
</protein>
<keyword evidence="5" id="KW-0676">Redox-active center</keyword>
<evidence type="ECO:0000256" key="2">
    <source>
        <dbReference type="ARBA" id="ARBA00007758"/>
    </source>
</evidence>
<reference evidence="7 8" key="1">
    <citation type="submission" date="2015-11" db="EMBL/GenBank/DDBJ databases">
        <title>Genomic analysis of 38 Legionella species identifies large and diverse effector repertoires.</title>
        <authorList>
            <person name="Burstein D."/>
            <person name="Amaro F."/>
            <person name="Zusman T."/>
            <person name="Lifshitz Z."/>
            <person name="Cohen O."/>
            <person name="Gilbert J.A."/>
            <person name="Pupko T."/>
            <person name="Shuman H.A."/>
            <person name="Segal G."/>
        </authorList>
    </citation>
    <scope>NUCLEOTIDE SEQUENCE [LARGE SCALE GENOMIC DNA]</scope>
    <source>
        <strain evidence="7 8">BL-540</strain>
    </source>
</reference>
<dbReference type="PROSITE" id="PS51352">
    <property type="entry name" value="THIOREDOXIN_2"/>
    <property type="match status" value="1"/>
</dbReference>
<dbReference type="InterPro" id="IPR013766">
    <property type="entry name" value="Thioredoxin_domain"/>
</dbReference>
<comment type="caution">
    <text evidence="7">The sequence shown here is derived from an EMBL/GenBank/DDBJ whole genome shotgun (WGS) entry which is preliminary data.</text>
</comment>
<dbReference type="PROSITE" id="PS51257">
    <property type="entry name" value="PROKAR_LIPOPROTEIN"/>
    <property type="match status" value="1"/>
</dbReference>
<accession>A0A0W0VFK2</accession>
<comment type="subcellular location">
    <subcellularLocation>
        <location evidence="1">Cell inner membrane</location>
        <topology evidence="1">Single-pass membrane protein</topology>
        <orientation evidence="1">Periplasmic side</orientation>
    </subcellularLocation>
</comment>
<dbReference type="InterPro" id="IPR004799">
    <property type="entry name" value="Periplasmic_diS_OxRdtase_DsbE"/>
</dbReference>
<evidence type="ECO:0000313" key="8">
    <source>
        <dbReference type="Proteomes" id="UP000055035"/>
    </source>
</evidence>
<evidence type="ECO:0000259" key="6">
    <source>
        <dbReference type="PROSITE" id="PS51352"/>
    </source>
</evidence>
<dbReference type="GO" id="GO:0030288">
    <property type="term" value="C:outer membrane-bounded periplasmic space"/>
    <property type="evidence" value="ECO:0007669"/>
    <property type="project" value="InterPro"/>
</dbReference>
<dbReference type="NCBIfam" id="TIGR00385">
    <property type="entry name" value="dsbE"/>
    <property type="match status" value="1"/>
</dbReference>
<dbReference type="Pfam" id="PF08534">
    <property type="entry name" value="Redoxin"/>
    <property type="match status" value="1"/>
</dbReference>
<dbReference type="PROSITE" id="PS00194">
    <property type="entry name" value="THIOREDOXIN_1"/>
    <property type="match status" value="1"/>
</dbReference>
<dbReference type="STRING" id="456.Ljor_0102"/>
<dbReference type="GO" id="GO:0015036">
    <property type="term" value="F:disulfide oxidoreductase activity"/>
    <property type="evidence" value="ECO:0007669"/>
    <property type="project" value="InterPro"/>
</dbReference>
<comment type="similarity">
    <text evidence="2">Belongs to the thioredoxin family. DsbE subfamily.</text>
</comment>
<dbReference type="CDD" id="cd03010">
    <property type="entry name" value="TlpA_like_DsbE"/>
    <property type="match status" value="1"/>
</dbReference>
<dbReference type="InterPro" id="IPR013740">
    <property type="entry name" value="Redoxin"/>
</dbReference>
<feature type="domain" description="Thioredoxin" evidence="6">
    <location>
        <begin position="33"/>
        <end position="173"/>
    </location>
</feature>
<evidence type="ECO:0000256" key="3">
    <source>
        <dbReference type="ARBA" id="ARBA00022748"/>
    </source>
</evidence>
<dbReference type="GO" id="GO:0005886">
    <property type="term" value="C:plasma membrane"/>
    <property type="evidence" value="ECO:0007669"/>
    <property type="project" value="UniProtKB-SubCell"/>
</dbReference>
<gene>
    <name evidence="7" type="primary">ccmG</name>
    <name evidence="7" type="ORF">Ljor_0102</name>
</gene>
<dbReference type="InterPro" id="IPR050553">
    <property type="entry name" value="Thioredoxin_ResA/DsbE_sf"/>
</dbReference>
<proteinExistence type="inferred from homology"/>
<dbReference type="InterPro" id="IPR017937">
    <property type="entry name" value="Thioredoxin_CS"/>
</dbReference>
<evidence type="ECO:0000256" key="1">
    <source>
        <dbReference type="ARBA" id="ARBA00004383"/>
    </source>
</evidence>
<keyword evidence="8" id="KW-1185">Reference proteome</keyword>
<dbReference type="PANTHER" id="PTHR42852:SF6">
    <property type="entry name" value="THIOL:DISULFIDE INTERCHANGE PROTEIN DSBE"/>
    <property type="match status" value="1"/>
</dbReference>
<dbReference type="GO" id="GO:0017004">
    <property type="term" value="P:cytochrome complex assembly"/>
    <property type="evidence" value="ECO:0007669"/>
    <property type="project" value="UniProtKB-KW"/>
</dbReference>
<dbReference type="OrthoDB" id="9799347at2"/>
<dbReference type="EMBL" id="LNYJ01000003">
    <property type="protein sequence ID" value="KTD18879.1"/>
    <property type="molecule type" value="Genomic_DNA"/>
</dbReference>
<dbReference type="SUPFAM" id="SSF52833">
    <property type="entry name" value="Thioredoxin-like"/>
    <property type="match status" value="1"/>
</dbReference>
<dbReference type="RefSeq" id="WP_058469697.1">
    <property type="nucleotide sequence ID" value="NZ_CAAAIC010000005.1"/>
</dbReference>
<dbReference type="PATRIC" id="fig|456.5.peg.116"/>
<dbReference type="AlphaFoldDB" id="A0A0W0VFK2"/>
<dbReference type="InterPro" id="IPR036249">
    <property type="entry name" value="Thioredoxin-like_sf"/>
</dbReference>